<comment type="similarity">
    <text evidence="1">Belongs to the sigma-70 factor family. ECF subfamily.</text>
</comment>
<dbReference type="InterPro" id="IPR013325">
    <property type="entry name" value="RNA_pol_sigma_r2"/>
</dbReference>
<keyword evidence="8" id="KW-1185">Reference proteome</keyword>
<evidence type="ECO:0000256" key="3">
    <source>
        <dbReference type="ARBA" id="ARBA00023082"/>
    </source>
</evidence>
<feature type="domain" description="RNA polymerase sigma-70 region 2" evidence="5">
    <location>
        <begin position="20"/>
        <end position="87"/>
    </location>
</feature>
<organism evidence="7 8">
    <name type="scientific">Bacillus spongiae</name>
    <dbReference type="NCBI Taxonomy" id="2683610"/>
    <lineage>
        <taxon>Bacteria</taxon>
        <taxon>Bacillati</taxon>
        <taxon>Bacillota</taxon>
        <taxon>Bacilli</taxon>
        <taxon>Bacillales</taxon>
        <taxon>Bacillaceae</taxon>
        <taxon>Bacillus</taxon>
    </lineage>
</organism>
<dbReference type="Pfam" id="PF04542">
    <property type="entry name" value="Sigma70_r2"/>
    <property type="match status" value="1"/>
</dbReference>
<evidence type="ECO:0000259" key="5">
    <source>
        <dbReference type="Pfam" id="PF04542"/>
    </source>
</evidence>
<dbReference type="Proteomes" id="UP001312865">
    <property type="component" value="Unassembled WGS sequence"/>
</dbReference>
<feature type="domain" description="RNA polymerase sigma factor 70 region 4 type 2" evidence="6">
    <location>
        <begin position="119"/>
        <end position="169"/>
    </location>
</feature>
<protein>
    <submittedName>
        <fullName evidence="7">Sigma-70 family RNA polymerase sigma factor</fullName>
    </submittedName>
</protein>
<gene>
    <name evidence="7" type="ORF">WAK64_11235</name>
</gene>
<dbReference type="Pfam" id="PF08281">
    <property type="entry name" value="Sigma70_r4_2"/>
    <property type="match status" value="1"/>
</dbReference>
<evidence type="ECO:0000256" key="2">
    <source>
        <dbReference type="ARBA" id="ARBA00023015"/>
    </source>
</evidence>
<evidence type="ECO:0000313" key="7">
    <source>
        <dbReference type="EMBL" id="MEI5907629.1"/>
    </source>
</evidence>
<dbReference type="InterPro" id="IPR007627">
    <property type="entry name" value="RNA_pol_sigma70_r2"/>
</dbReference>
<reference evidence="7 8" key="1">
    <citation type="journal article" date="2018" name="J. Microbiol.">
        <title>Bacillus spongiae sp. nov., isolated from sponge of Jeju Island.</title>
        <authorList>
            <person name="Lee G.E."/>
            <person name="Im W.T."/>
            <person name="Park J.S."/>
        </authorList>
    </citation>
    <scope>NUCLEOTIDE SEQUENCE [LARGE SCALE GENOMIC DNA]</scope>
    <source>
        <strain evidence="7 8">135PIL107-10</strain>
    </source>
</reference>
<dbReference type="EMBL" id="JBBAXC010000008">
    <property type="protein sequence ID" value="MEI5907629.1"/>
    <property type="molecule type" value="Genomic_DNA"/>
</dbReference>
<dbReference type="SUPFAM" id="SSF88659">
    <property type="entry name" value="Sigma3 and sigma4 domains of RNA polymerase sigma factors"/>
    <property type="match status" value="1"/>
</dbReference>
<dbReference type="InterPro" id="IPR039425">
    <property type="entry name" value="RNA_pol_sigma-70-like"/>
</dbReference>
<dbReference type="InterPro" id="IPR036388">
    <property type="entry name" value="WH-like_DNA-bd_sf"/>
</dbReference>
<evidence type="ECO:0000256" key="4">
    <source>
        <dbReference type="ARBA" id="ARBA00023163"/>
    </source>
</evidence>
<dbReference type="CDD" id="cd06171">
    <property type="entry name" value="Sigma70_r4"/>
    <property type="match status" value="1"/>
</dbReference>
<evidence type="ECO:0000259" key="6">
    <source>
        <dbReference type="Pfam" id="PF08281"/>
    </source>
</evidence>
<comment type="caution">
    <text evidence="7">The sequence shown here is derived from an EMBL/GenBank/DDBJ whole genome shotgun (WGS) entry which is preliminary data.</text>
</comment>
<dbReference type="NCBIfam" id="TIGR02937">
    <property type="entry name" value="sigma70-ECF"/>
    <property type="match status" value="1"/>
</dbReference>
<dbReference type="InterPro" id="IPR014284">
    <property type="entry name" value="RNA_pol_sigma-70_dom"/>
</dbReference>
<keyword evidence="4" id="KW-0804">Transcription</keyword>
<accession>A0ABU8HE35</accession>
<evidence type="ECO:0000256" key="1">
    <source>
        <dbReference type="ARBA" id="ARBA00010641"/>
    </source>
</evidence>
<sequence>MVESLIDRARNGSEHAFRLLIETYKNDVFRSVYGVLRNQKDAEDASQEVWIKIYSSLLSYEGKGFKTWITRIAVHHAIDCKRKQARRSEELVDELPPSIDANRTETIENMLLRKEQKQLLGKKLAKVPPAYREVIEGFYIKEKSYQQLADEQNVQIKTIETKLYRARLWMKKNWKEEEFQ</sequence>
<dbReference type="InterPro" id="IPR013324">
    <property type="entry name" value="RNA_pol_sigma_r3/r4-like"/>
</dbReference>
<dbReference type="SUPFAM" id="SSF88946">
    <property type="entry name" value="Sigma2 domain of RNA polymerase sigma factors"/>
    <property type="match status" value="1"/>
</dbReference>
<keyword evidence="2" id="KW-0805">Transcription regulation</keyword>
<name>A0ABU8HE35_9BACI</name>
<dbReference type="Gene3D" id="1.10.10.10">
    <property type="entry name" value="Winged helix-like DNA-binding domain superfamily/Winged helix DNA-binding domain"/>
    <property type="match status" value="1"/>
</dbReference>
<proteinExistence type="inferred from homology"/>
<keyword evidence="3" id="KW-0731">Sigma factor</keyword>
<dbReference type="InterPro" id="IPR013249">
    <property type="entry name" value="RNA_pol_sigma70_r4_t2"/>
</dbReference>
<evidence type="ECO:0000313" key="8">
    <source>
        <dbReference type="Proteomes" id="UP001312865"/>
    </source>
</evidence>
<dbReference type="PANTHER" id="PTHR43133">
    <property type="entry name" value="RNA POLYMERASE ECF-TYPE SIGMA FACTO"/>
    <property type="match status" value="1"/>
</dbReference>
<dbReference type="Gene3D" id="1.10.1740.10">
    <property type="match status" value="1"/>
</dbReference>
<dbReference type="PANTHER" id="PTHR43133:SF60">
    <property type="entry name" value="RNA POLYMERASE SIGMA FACTOR SIGV"/>
    <property type="match status" value="1"/>
</dbReference>